<dbReference type="Gene3D" id="1.20.120.30">
    <property type="entry name" value="Aspartate receptor, ligand-binding domain"/>
    <property type="match status" value="1"/>
</dbReference>
<dbReference type="PROSITE" id="PS50111">
    <property type="entry name" value="CHEMOTAXIS_TRANSDUC_2"/>
    <property type="match status" value="1"/>
</dbReference>
<dbReference type="EMBL" id="JABVCQ010000022">
    <property type="protein sequence ID" value="MBB1126632.1"/>
    <property type="molecule type" value="Genomic_DNA"/>
</dbReference>
<dbReference type="Gene3D" id="1.10.287.950">
    <property type="entry name" value="Methyl-accepting chemotaxis protein"/>
    <property type="match status" value="1"/>
</dbReference>
<dbReference type="Proteomes" id="UP000548632">
    <property type="component" value="Unassembled WGS sequence"/>
</dbReference>
<keyword evidence="2" id="KW-1003">Cell membrane</keyword>
<dbReference type="SUPFAM" id="SSF58104">
    <property type="entry name" value="Methyl-accepting chemotaxis protein (MCP) signaling domain"/>
    <property type="match status" value="1"/>
</dbReference>
<sequence length="538" mass="57256">MLLTIGRKLGLAFAIALLFVIGVGIVGWFGIERIVTAQLLARHHFEQALFQAHKEVDHLVWINHLGNALLLGERFDGALDPLKCDFGRWYQQFAESSDLPNASPDFRRTFAAIEAPHRRLHESAKQVLTTLQAGDHAQAVAFYRTDTLPALEQVRDLLAELSRILQAEQNQVLTDAGQVANVARWSLVIGTLIAFLMAIGVGAGLKRAIVLPVNAATERLQAIASGDGDLTQRLISGVPDEFGALAQAFNHFADRIHALVKQVTGASNQLSTAAEELSASSTHTRQQVRERQAEIAQVAQAMAQMAASVQQVAHHAAAAAQATAGSDVAAKSGGEEIVRVITAIESLAKQVESTADLIGKLSLDSDEIGNVLDVIRGIAEQTNLLALNAAIEAARAGEQGRGFAVVADEVRTLASRTQTSTVEVRQIIERLQSRAASAVQAMEQGRGQARDAVNKASQAGDSLRAIMGAVGSMSGMTAEIASAAEQQSSVAVQINQNVLNIDRGVEQIAQSSDEIAAASGELARLAGDLQNRVGRFRV</sequence>
<dbReference type="RefSeq" id="WP_182584257.1">
    <property type="nucleotide sequence ID" value="NZ_JABVCQ010000022.1"/>
</dbReference>
<dbReference type="Pfam" id="PF00015">
    <property type="entry name" value="MCPsignal"/>
    <property type="match status" value="1"/>
</dbReference>
<dbReference type="GO" id="GO:0005886">
    <property type="term" value="C:plasma membrane"/>
    <property type="evidence" value="ECO:0007669"/>
    <property type="project" value="UniProtKB-SubCell"/>
</dbReference>
<keyword evidence="2" id="KW-0997">Cell inner membrane</keyword>
<evidence type="ECO:0000259" key="11">
    <source>
        <dbReference type="PROSITE" id="PS50192"/>
    </source>
</evidence>
<evidence type="ECO:0000313" key="14">
    <source>
        <dbReference type="Proteomes" id="UP000548632"/>
    </source>
</evidence>
<dbReference type="CDD" id="cd06225">
    <property type="entry name" value="HAMP"/>
    <property type="match status" value="1"/>
</dbReference>
<evidence type="ECO:0000256" key="3">
    <source>
        <dbReference type="ARBA" id="ARBA00022692"/>
    </source>
</evidence>
<name>A0A839HM20_9GAMM</name>
<evidence type="ECO:0000259" key="10">
    <source>
        <dbReference type="PROSITE" id="PS50111"/>
    </source>
</evidence>
<dbReference type="PANTHER" id="PTHR32089">
    <property type="entry name" value="METHYL-ACCEPTING CHEMOTAXIS PROTEIN MCPB"/>
    <property type="match status" value="1"/>
</dbReference>
<reference evidence="13 14" key="1">
    <citation type="journal article" date="2020" name="Arch. Microbiol.">
        <title>The genome sequence of the giant phototrophic gammaproteobacterium Thiospirillum jenense gives insight into its physiological properties and phylogenetic relationships.</title>
        <authorList>
            <person name="Imhoff J.F."/>
            <person name="Meyer T.E."/>
            <person name="Kyndt J.A."/>
        </authorList>
    </citation>
    <scope>NUCLEOTIDE SEQUENCE [LARGE SCALE GENOMIC DNA]</scope>
    <source>
        <strain evidence="13 14">DSM 216</strain>
    </source>
</reference>
<dbReference type="InterPro" id="IPR004090">
    <property type="entry name" value="Chemotax_Me-accpt_rcpt"/>
</dbReference>
<protein>
    <submittedName>
        <fullName evidence="13">HAMP domain-containing protein</fullName>
    </submittedName>
</protein>
<evidence type="ECO:0000256" key="2">
    <source>
        <dbReference type="ARBA" id="ARBA00022519"/>
    </source>
</evidence>
<dbReference type="AlphaFoldDB" id="A0A839HM20"/>
<feature type="domain" description="Methyl-accepting transducer" evidence="10">
    <location>
        <begin position="266"/>
        <end position="502"/>
    </location>
</feature>
<dbReference type="PANTHER" id="PTHR32089:SF119">
    <property type="entry name" value="METHYL-ACCEPTING CHEMOTAXIS PROTEIN CTPL"/>
    <property type="match status" value="1"/>
</dbReference>
<accession>A0A839HM20</accession>
<dbReference type="PROSITE" id="PS50885">
    <property type="entry name" value="HAMP"/>
    <property type="match status" value="1"/>
</dbReference>
<evidence type="ECO:0000256" key="9">
    <source>
        <dbReference type="SAM" id="Phobius"/>
    </source>
</evidence>
<comment type="subcellular location">
    <subcellularLocation>
        <location evidence="1">Cell inner membrane</location>
        <topology evidence="1">Multi-pass membrane protein</topology>
    </subcellularLocation>
</comment>
<dbReference type="SMART" id="SM00304">
    <property type="entry name" value="HAMP"/>
    <property type="match status" value="3"/>
</dbReference>
<keyword evidence="3 9" id="KW-0812">Transmembrane</keyword>
<dbReference type="InterPro" id="IPR000727">
    <property type="entry name" value="T_SNARE_dom"/>
</dbReference>
<feature type="domain" description="HAMP" evidence="12">
    <location>
        <begin position="207"/>
        <end position="261"/>
    </location>
</feature>
<evidence type="ECO:0000256" key="7">
    <source>
        <dbReference type="ARBA" id="ARBA00029447"/>
    </source>
</evidence>
<evidence type="ECO:0000256" key="8">
    <source>
        <dbReference type="PROSITE-ProRule" id="PRU00284"/>
    </source>
</evidence>
<feature type="transmembrane region" description="Helical" evidence="9">
    <location>
        <begin position="185"/>
        <end position="205"/>
    </location>
</feature>
<feature type="domain" description="T-SNARE coiled-coil homology" evidence="11">
    <location>
        <begin position="453"/>
        <end position="515"/>
    </location>
</feature>
<dbReference type="InterPro" id="IPR025991">
    <property type="entry name" value="Chemoreceptor_zinc-bind_dom"/>
</dbReference>
<dbReference type="PROSITE" id="PS50192">
    <property type="entry name" value="T_SNARE"/>
    <property type="match status" value="1"/>
</dbReference>
<dbReference type="SMART" id="SM00283">
    <property type="entry name" value="MA"/>
    <property type="match status" value="1"/>
</dbReference>
<dbReference type="InterPro" id="IPR003660">
    <property type="entry name" value="HAMP_dom"/>
</dbReference>
<evidence type="ECO:0000259" key="12">
    <source>
        <dbReference type="PROSITE" id="PS50885"/>
    </source>
</evidence>
<dbReference type="CDD" id="cd11386">
    <property type="entry name" value="MCP_signal"/>
    <property type="match status" value="1"/>
</dbReference>
<keyword evidence="4 9" id="KW-1133">Transmembrane helix</keyword>
<organism evidence="13 14">
    <name type="scientific">Thiospirillum jenense</name>
    <dbReference type="NCBI Taxonomy" id="1653858"/>
    <lineage>
        <taxon>Bacteria</taxon>
        <taxon>Pseudomonadati</taxon>
        <taxon>Pseudomonadota</taxon>
        <taxon>Gammaproteobacteria</taxon>
        <taxon>Chromatiales</taxon>
        <taxon>Chromatiaceae</taxon>
        <taxon>Thiospirillum</taxon>
    </lineage>
</organism>
<feature type="transmembrane region" description="Helical" evidence="9">
    <location>
        <begin position="9"/>
        <end position="31"/>
    </location>
</feature>
<gene>
    <name evidence="13" type="ORF">HUK38_10380</name>
</gene>
<evidence type="ECO:0000256" key="4">
    <source>
        <dbReference type="ARBA" id="ARBA00022989"/>
    </source>
</evidence>
<evidence type="ECO:0000256" key="1">
    <source>
        <dbReference type="ARBA" id="ARBA00004429"/>
    </source>
</evidence>
<dbReference type="GO" id="GO:0007165">
    <property type="term" value="P:signal transduction"/>
    <property type="evidence" value="ECO:0007669"/>
    <property type="project" value="UniProtKB-KW"/>
</dbReference>
<evidence type="ECO:0000256" key="6">
    <source>
        <dbReference type="ARBA" id="ARBA00023224"/>
    </source>
</evidence>
<dbReference type="FunFam" id="1.10.287.950:FF:000001">
    <property type="entry name" value="Methyl-accepting chemotaxis sensory transducer"/>
    <property type="match status" value="1"/>
</dbReference>
<keyword evidence="6 8" id="KW-0807">Transducer</keyword>
<proteinExistence type="inferred from homology"/>
<evidence type="ECO:0000256" key="5">
    <source>
        <dbReference type="ARBA" id="ARBA00023136"/>
    </source>
</evidence>
<dbReference type="Pfam" id="PF00672">
    <property type="entry name" value="HAMP"/>
    <property type="match status" value="2"/>
</dbReference>
<dbReference type="Pfam" id="PF13682">
    <property type="entry name" value="CZB"/>
    <property type="match status" value="1"/>
</dbReference>
<comment type="caution">
    <text evidence="13">The sequence shown here is derived from an EMBL/GenBank/DDBJ whole genome shotgun (WGS) entry which is preliminary data.</text>
</comment>
<comment type="similarity">
    <text evidence="7">Belongs to the methyl-accepting chemotaxis (MCP) protein family.</text>
</comment>
<dbReference type="PRINTS" id="PR00260">
    <property type="entry name" value="CHEMTRNSDUCR"/>
</dbReference>
<keyword evidence="5 9" id="KW-0472">Membrane</keyword>
<dbReference type="InterPro" id="IPR004089">
    <property type="entry name" value="MCPsignal_dom"/>
</dbReference>
<dbReference type="GO" id="GO:0006935">
    <property type="term" value="P:chemotaxis"/>
    <property type="evidence" value="ECO:0007669"/>
    <property type="project" value="InterPro"/>
</dbReference>
<dbReference type="GO" id="GO:0004888">
    <property type="term" value="F:transmembrane signaling receptor activity"/>
    <property type="evidence" value="ECO:0007669"/>
    <property type="project" value="InterPro"/>
</dbReference>
<keyword evidence="14" id="KW-1185">Reference proteome</keyword>
<evidence type="ECO:0000313" key="13">
    <source>
        <dbReference type="EMBL" id="MBB1126632.1"/>
    </source>
</evidence>